<dbReference type="AlphaFoldDB" id="A0A6J4ZUG1"/>
<dbReference type="GO" id="GO:0006635">
    <property type="term" value="P:fatty acid beta-oxidation"/>
    <property type="evidence" value="ECO:0007669"/>
    <property type="project" value="TreeGrafter"/>
</dbReference>
<keyword evidence="3" id="KW-1185">Reference proteome</keyword>
<dbReference type="EC" id="4.2.1.150" evidence="2"/>
<dbReference type="Pfam" id="PF00378">
    <property type="entry name" value="ECH_1"/>
    <property type="match status" value="1"/>
</dbReference>
<dbReference type="PANTHER" id="PTHR11941">
    <property type="entry name" value="ENOYL-COA HYDRATASE-RELATED"/>
    <property type="match status" value="1"/>
</dbReference>
<organism evidence="2 3">
    <name type="scientific">Achromobacter insuavis</name>
    <dbReference type="NCBI Taxonomy" id="1287735"/>
    <lineage>
        <taxon>Bacteria</taxon>
        <taxon>Pseudomonadati</taxon>
        <taxon>Pseudomonadota</taxon>
        <taxon>Betaproteobacteria</taxon>
        <taxon>Burkholderiales</taxon>
        <taxon>Alcaligenaceae</taxon>
        <taxon>Achromobacter</taxon>
    </lineage>
</organism>
<comment type="similarity">
    <text evidence="1">Belongs to the enoyl-CoA hydratase/isomerase family.</text>
</comment>
<proteinExistence type="inferred from homology"/>
<accession>A0A6J4ZUG1</accession>
<evidence type="ECO:0000313" key="3">
    <source>
        <dbReference type="Proteomes" id="UP000507979"/>
    </source>
</evidence>
<reference evidence="2 3" key="1">
    <citation type="submission" date="2020-04" db="EMBL/GenBank/DDBJ databases">
        <authorList>
            <person name="De Canck E."/>
        </authorList>
    </citation>
    <scope>NUCLEOTIDE SEQUENCE [LARGE SCALE GENOMIC DNA]</scope>
    <source>
        <strain evidence="2 3">LMG 26845</strain>
    </source>
</reference>
<sequence length="278" mass="29667">MTGIAHDSNGDSKLMSAPIPAFPHSHIERDARGVYTLRIDDAKSLNILASPVTLGLTQAVRWIATQADARALVLRGSGDKAFVGGANIYEMAELDPDGGRAFITRLRDLCEAVRAVPVPTIARLPGFCLGAGMELAAACDIRLGSRDGVFGMPEVQVGIPSVIHAVLLPALIGPGATHWLLLTGATVDAEQALRWGFLQFLCEAGELDALVERTVAPIAHSGPLAVRSQKALLRYWETSTVEAGLDRSVDAFGAAFTTDEPSRYMAPFLARKRAREAQ</sequence>
<gene>
    <name evidence="2" type="ORF">LMG26845_01437</name>
</gene>
<dbReference type="InterPro" id="IPR029045">
    <property type="entry name" value="ClpP/crotonase-like_dom_sf"/>
</dbReference>
<dbReference type="GO" id="GO:0018812">
    <property type="term" value="F:3-hydroxyacyl-CoA dehydratase activity"/>
    <property type="evidence" value="ECO:0007669"/>
    <property type="project" value="UniProtKB-EC"/>
</dbReference>
<dbReference type="Proteomes" id="UP000507979">
    <property type="component" value="Unassembled WGS sequence"/>
</dbReference>
<evidence type="ECO:0000256" key="1">
    <source>
        <dbReference type="ARBA" id="ARBA00005254"/>
    </source>
</evidence>
<evidence type="ECO:0000313" key="2">
    <source>
        <dbReference type="EMBL" id="CAB3634256.1"/>
    </source>
</evidence>
<protein>
    <submittedName>
        <fullName evidence="2">Crotonyl-CoA hydratase</fullName>
        <ecNumber evidence="2">4.2.1.150</ecNumber>
    </submittedName>
</protein>
<keyword evidence="2" id="KW-0456">Lyase</keyword>
<dbReference type="EMBL" id="CADIJR010000009">
    <property type="protein sequence ID" value="CAB3634256.1"/>
    <property type="molecule type" value="Genomic_DNA"/>
</dbReference>
<dbReference type="CDD" id="cd06558">
    <property type="entry name" value="crotonase-like"/>
    <property type="match status" value="1"/>
</dbReference>
<dbReference type="SUPFAM" id="SSF52096">
    <property type="entry name" value="ClpP/crotonase"/>
    <property type="match status" value="1"/>
</dbReference>
<dbReference type="PANTHER" id="PTHR11941:SF171">
    <property type="entry name" value="SD19268P"/>
    <property type="match status" value="1"/>
</dbReference>
<dbReference type="InterPro" id="IPR001753">
    <property type="entry name" value="Enoyl-CoA_hydra/iso"/>
</dbReference>
<dbReference type="NCBIfam" id="NF004795">
    <property type="entry name" value="PRK06143.1"/>
    <property type="match status" value="1"/>
</dbReference>
<dbReference type="Gene3D" id="3.90.226.10">
    <property type="entry name" value="2-enoyl-CoA Hydratase, Chain A, domain 1"/>
    <property type="match status" value="1"/>
</dbReference>
<name>A0A6J4ZUG1_9BURK</name>